<keyword evidence="1" id="KW-0472">Membrane</keyword>
<dbReference type="RefSeq" id="WP_169070048.1">
    <property type="nucleotide sequence ID" value="NZ_SPMX01000018.1"/>
</dbReference>
<accession>A0ABX1TA53</accession>
<feature type="transmembrane region" description="Helical" evidence="1">
    <location>
        <begin position="20"/>
        <end position="40"/>
    </location>
</feature>
<keyword evidence="3" id="KW-1185">Reference proteome</keyword>
<dbReference type="EMBL" id="SPMX01000018">
    <property type="protein sequence ID" value="NMQ05283.1"/>
    <property type="molecule type" value="Genomic_DNA"/>
</dbReference>
<evidence type="ECO:0000313" key="2">
    <source>
        <dbReference type="EMBL" id="NMQ05283.1"/>
    </source>
</evidence>
<feature type="transmembrane region" description="Helical" evidence="1">
    <location>
        <begin position="46"/>
        <end position="65"/>
    </location>
</feature>
<name>A0ABX1TA53_9PROT</name>
<evidence type="ECO:0000313" key="3">
    <source>
        <dbReference type="Proteomes" id="UP000886469"/>
    </source>
</evidence>
<reference evidence="2" key="1">
    <citation type="submission" date="2019-03" db="EMBL/GenBank/DDBJ databases">
        <title>Metabolic reconstructions from genomes of highly enriched 'Candidatus Accumulibacter' and 'Candidatus Competibacter' bioreactor populations.</title>
        <authorList>
            <person name="Annavajhala M.K."/>
            <person name="Welles L."/>
            <person name="Abbas B."/>
            <person name="Sorokin D."/>
            <person name="Park H."/>
            <person name="Van Loosdrecht M."/>
            <person name="Chandran K."/>
        </authorList>
    </citation>
    <scope>NUCLEOTIDE SEQUENCE</scope>
    <source>
        <strain evidence="2">SBR_L</strain>
    </source>
</reference>
<dbReference type="Proteomes" id="UP000886469">
    <property type="component" value="Unassembled WGS sequence"/>
</dbReference>
<organism evidence="2 3">
    <name type="scientific">Candidatus Accumulibacter contiguus</name>
    <dbReference type="NCBI Taxonomy" id="2954381"/>
    <lineage>
        <taxon>Bacteria</taxon>
        <taxon>Pseudomonadati</taxon>
        <taxon>Pseudomonadota</taxon>
        <taxon>Betaproteobacteria</taxon>
        <taxon>Candidatus Accumulibacter</taxon>
    </lineage>
</organism>
<keyword evidence="1" id="KW-0812">Transmembrane</keyword>
<proteinExistence type="predicted"/>
<protein>
    <submittedName>
        <fullName evidence="2">Uncharacterized protein</fullName>
    </submittedName>
</protein>
<evidence type="ECO:0000256" key="1">
    <source>
        <dbReference type="SAM" id="Phobius"/>
    </source>
</evidence>
<keyword evidence="1" id="KW-1133">Transmembrane helix</keyword>
<gene>
    <name evidence="2" type="ORF">E4Q08_08365</name>
</gene>
<sequence length="73" mass="7794">MPAILRQLLTGRDNQTHDVARWLAVVSFAVGLGLTIYVTVRGQPFVLQDFGTGIGLLFVAVGAAIKLKEGSEP</sequence>
<comment type="caution">
    <text evidence="2">The sequence shown here is derived from an EMBL/GenBank/DDBJ whole genome shotgun (WGS) entry which is preliminary data.</text>
</comment>